<accession>A0A2J6TFN6</accession>
<dbReference type="InParanoid" id="A0A2J6TFN6"/>
<dbReference type="STRING" id="1095630.A0A2J6TFN6"/>
<evidence type="ECO:0000313" key="2">
    <source>
        <dbReference type="Proteomes" id="UP000235371"/>
    </source>
</evidence>
<gene>
    <name evidence="1" type="ORF">K444DRAFT_474747</name>
</gene>
<sequence length="53" mass="6467">CNLTFPRKYELNRHKSTIHDRKVSILCSVYGCSRVSQPFHRIDKFNEHFRKHH</sequence>
<dbReference type="Proteomes" id="UP000235371">
    <property type="component" value="Unassembled WGS sequence"/>
</dbReference>
<dbReference type="OrthoDB" id="2687452at2759"/>
<proteinExistence type="predicted"/>
<reference evidence="1 2" key="1">
    <citation type="submission" date="2016-04" db="EMBL/GenBank/DDBJ databases">
        <title>A degradative enzymes factory behind the ericoid mycorrhizal symbiosis.</title>
        <authorList>
            <consortium name="DOE Joint Genome Institute"/>
            <person name="Martino E."/>
            <person name="Morin E."/>
            <person name="Grelet G."/>
            <person name="Kuo A."/>
            <person name="Kohler A."/>
            <person name="Daghino S."/>
            <person name="Barry K."/>
            <person name="Choi C."/>
            <person name="Cichocki N."/>
            <person name="Clum A."/>
            <person name="Copeland A."/>
            <person name="Hainaut M."/>
            <person name="Haridas S."/>
            <person name="Labutti K."/>
            <person name="Lindquist E."/>
            <person name="Lipzen A."/>
            <person name="Khouja H.-R."/>
            <person name="Murat C."/>
            <person name="Ohm R."/>
            <person name="Olson A."/>
            <person name="Spatafora J."/>
            <person name="Veneault-Fourrey C."/>
            <person name="Henrissat B."/>
            <person name="Grigoriev I."/>
            <person name="Martin F."/>
            <person name="Perotto S."/>
        </authorList>
    </citation>
    <scope>NUCLEOTIDE SEQUENCE [LARGE SCALE GENOMIC DNA]</scope>
    <source>
        <strain evidence="1 2">E</strain>
    </source>
</reference>
<evidence type="ECO:0008006" key="3">
    <source>
        <dbReference type="Google" id="ProtNLM"/>
    </source>
</evidence>
<feature type="non-terminal residue" evidence="1">
    <location>
        <position position="53"/>
    </location>
</feature>
<feature type="non-terminal residue" evidence="1">
    <location>
        <position position="1"/>
    </location>
</feature>
<evidence type="ECO:0000313" key="1">
    <source>
        <dbReference type="EMBL" id="PMD61758.1"/>
    </source>
</evidence>
<dbReference type="Gene3D" id="3.30.160.60">
    <property type="entry name" value="Classic Zinc Finger"/>
    <property type="match status" value="1"/>
</dbReference>
<dbReference type="GeneID" id="36581005"/>
<dbReference type="AlphaFoldDB" id="A0A2J6TFN6"/>
<keyword evidence="2" id="KW-1185">Reference proteome</keyword>
<organism evidence="1 2">
    <name type="scientific">Hyaloscypha bicolor E</name>
    <dbReference type="NCBI Taxonomy" id="1095630"/>
    <lineage>
        <taxon>Eukaryota</taxon>
        <taxon>Fungi</taxon>
        <taxon>Dikarya</taxon>
        <taxon>Ascomycota</taxon>
        <taxon>Pezizomycotina</taxon>
        <taxon>Leotiomycetes</taxon>
        <taxon>Helotiales</taxon>
        <taxon>Hyaloscyphaceae</taxon>
        <taxon>Hyaloscypha</taxon>
        <taxon>Hyaloscypha bicolor</taxon>
    </lineage>
</organism>
<dbReference type="EMBL" id="KZ613786">
    <property type="protein sequence ID" value="PMD61758.1"/>
    <property type="molecule type" value="Genomic_DNA"/>
</dbReference>
<name>A0A2J6TFN6_9HELO</name>
<protein>
    <recommendedName>
        <fullName evidence="3">C2H2-type domain-containing protein</fullName>
    </recommendedName>
</protein>
<dbReference type="RefSeq" id="XP_024738662.1">
    <property type="nucleotide sequence ID" value="XM_024872925.1"/>
</dbReference>